<name>A0A0G1W8I4_9BACT</name>
<evidence type="ECO:0000313" key="1">
    <source>
        <dbReference type="EMBL" id="KKW15028.1"/>
    </source>
</evidence>
<gene>
    <name evidence="1" type="ORF">UY55_C0002G0084</name>
</gene>
<dbReference type="Proteomes" id="UP000034224">
    <property type="component" value="Unassembled WGS sequence"/>
</dbReference>
<sequence>MAAPTDINFDDFYEAVKSLAAQKGFICKPYKGKKASAICFEFFRDGENKPFEIFCVHEDKKNRVIWSDDLKKACKALGVTKKEFIDFTKNKV</sequence>
<dbReference type="AlphaFoldDB" id="A0A0G1W8I4"/>
<protein>
    <submittedName>
        <fullName evidence="1">Uncharacterized protein</fullName>
    </submittedName>
</protein>
<accession>A0A0G1W8I4</accession>
<evidence type="ECO:0000313" key="2">
    <source>
        <dbReference type="Proteomes" id="UP000034224"/>
    </source>
</evidence>
<reference evidence="1 2" key="1">
    <citation type="journal article" date="2015" name="Nature">
        <title>rRNA introns, odd ribosomes, and small enigmatic genomes across a large radiation of phyla.</title>
        <authorList>
            <person name="Brown C.T."/>
            <person name="Hug L.A."/>
            <person name="Thomas B.C."/>
            <person name="Sharon I."/>
            <person name="Castelle C.J."/>
            <person name="Singh A."/>
            <person name="Wilkins M.J."/>
            <person name="Williams K.H."/>
            <person name="Banfield J.F."/>
        </authorList>
    </citation>
    <scope>NUCLEOTIDE SEQUENCE [LARGE SCALE GENOMIC DNA]</scope>
</reference>
<comment type="caution">
    <text evidence="1">The sequence shown here is derived from an EMBL/GenBank/DDBJ whole genome shotgun (WGS) entry which is preliminary data.</text>
</comment>
<organism evidence="1 2">
    <name type="scientific">Candidatus Jorgensenbacteria bacterium GW2011_GWB1_50_10</name>
    <dbReference type="NCBI Taxonomy" id="1618665"/>
    <lineage>
        <taxon>Bacteria</taxon>
        <taxon>Candidatus Joergenseniibacteriota</taxon>
    </lineage>
</organism>
<dbReference type="EMBL" id="LCQK01000002">
    <property type="protein sequence ID" value="KKW15028.1"/>
    <property type="molecule type" value="Genomic_DNA"/>
</dbReference>
<proteinExistence type="predicted"/>